<dbReference type="AlphaFoldDB" id="A0A6G1KBR5"/>
<feature type="transmembrane region" description="Helical" evidence="7">
    <location>
        <begin position="70"/>
        <end position="92"/>
    </location>
</feature>
<keyword evidence="3 6" id="KW-0812">Transmembrane</keyword>
<dbReference type="GO" id="GO:0015250">
    <property type="term" value="F:water channel activity"/>
    <property type="evidence" value="ECO:0007669"/>
    <property type="project" value="TreeGrafter"/>
</dbReference>
<dbReference type="Pfam" id="PF00230">
    <property type="entry name" value="MIP"/>
    <property type="match status" value="1"/>
</dbReference>
<dbReference type="GO" id="GO:0005886">
    <property type="term" value="C:plasma membrane"/>
    <property type="evidence" value="ECO:0007669"/>
    <property type="project" value="TreeGrafter"/>
</dbReference>
<keyword evidence="6" id="KW-0813">Transport</keyword>
<evidence type="ECO:0000256" key="1">
    <source>
        <dbReference type="ARBA" id="ARBA00004141"/>
    </source>
</evidence>
<feature type="transmembrane region" description="Helical" evidence="7">
    <location>
        <begin position="43"/>
        <end position="63"/>
    </location>
</feature>
<dbReference type="OrthoDB" id="3222at2759"/>
<keyword evidence="9" id="KW-1185">Reference proteome</keyword>
<protein>
    <submittedName>
        <fullName evidence="8">Aquaporin-like protein</fullName>
    </submittedName>
</protein>
<evidence type="ECO:0000256" key="6">
    <source>
        <dbReference type="RuleBase" id="RU000477"/>
    </source>
</evidence>
<dbReference type="InterPro" id="IPR000425">
    <property type="entry name" value="MIP"/>
</dbReference>
<dbReference type="EMBL" id="MU005769">
    <property type="protein sequence ID" value="KAF2709975.1"/>
    <property type="molecule type" value="Genomic_DNA"/>
</dbReference>
<dbReference type="PANTHER" id="PTHR19139">
    <property type="entry name" value="AQUAPORIN TRANSPORTER"/>
    <property type="match status" value="1"/>
</dbReference>
<comment type="subcellular location">
    <subcellularLocation>
        <location evidence="1">Membrane</location>
        <topology evidence="1">Multi-pass membrane protein</topology>
    </subcellularLocation>
</comment>
<evidence type="ECO:0000313" key="8">
    <source>
        <dbReference type="EMBL" id="KAF2709975.1"/>
    </source>
</evidence>
<keyword evidence="5 7" id="KW-0472">Membrane</keyword>
<proteinExistence type="inferred from homology"/>
<keyword evidence="4 7" id="KW-1133">Transmembrane helix</keyword>
<name>A0A6G1KBR5_9PLEO</name>
<evidence type="ECO:0000256" key="7">
    <source>
        <dbReference type="SAM" id="Phobius"/>
    </source>
</evidence>
<dbReference type="InterPro" id="IPR034294">
    <property type="entry name" value="Aquaporin_transptr"/>
</dbReference>
<reference evidence="8" key="1">
    <citation type="journal article" date="2020" name="Stud. Mycol.">
        <title>101 Dothideomycetes genomes: a test case for predicting lifestyles and emergence of pathogens.</title>
        <authorList>
            <person name="Haridas S."/>
            <person name="Albert R."/>
            <person name="Binder M."/>
            <person name="Bloem J."/>
            <person name="Labutti K."/>
            <person name="Salamov A."/>
            <person name="Andreopoulos B."/>
            <person name="Baker S."/>
            <person name="Barry K."/>
            <person name="Bills G."/>
            <person name="Bluhm B."/>
            <person name="Cannon C."/>
            <person name="Castanera R."/>
            <person name="Culley D."/>
            <person name="Daum C."/>
            <person name="Ezra D."/>
            <person name="Gonzalez J."/>
            <person name="Henrissat B."/>
            <person name="Kuo A."/>
            <person name="Liang C."/>
            <person name="Lipzen A."/>
            <person name="Lutzoni F."/>
            <person name="Magnuson J."/>
            <person name="Mondo S."/>
            <person name="Nolan M."/>
            <person name="Ohm R."/>
            <person name="Pangilinan J."/>
            <person name="Park H.-J."/>
            <person name="Ramirez L."/>
            <person name="Alfaro M."/>
            <person name="Sun H."/>
            <person name="Tritt A."/>
            <person name="Yoshinaga Y."/>
            <person name="Zwiers L.-H."/>
            <person name="Turgeon B."/>
            <person name="Goodwin S."/>
            <person name="Spatafora J."/>
            <person name="Crous P."/>
            <person name="Grigoriev I."/>
        </authorList>
    </citation>
    <scope>NUCLEOTIDE SEQUENCE</scope>
    <source>
        <strain evidence="8">CBS 279.74</strain>
    </source>
</reference>
<organism evidence="8 9">
    <name type="scientific">Pleomassaria siparia CBS 279.74</name>
    <dbReference type="NCBI Taxonomy" id="1314801"/>
    <lineage>
        <taxon>Eukaryota</taxon>
        <taxon>Fungi</taxon>
        <taxon>Dikarya</taxon>
        <taxon>Ascomycota</taxon>
        <taxon>Pezizomycotina</taxon>
        <taxon>Dothideomycetes</taxon>
        <taxon>Pleosporomycetidae</taxon>
        <taxon>Pleosporales</taxon>
        <taxon>Pleomassariaceae</taxon>
        <taxon>Pleomassaria</taxon>
    </lineage>
</organism>
<gene>
    <name evidence="8" type="ORF">K504DRAFT_501273</name>
</gene>
<dbReference type="InterPro" id="IPR023271">
    <property type="entry name" value="Aquaporin-like"/>
</dbReference>
<dbReference type="Gene3D" id="1.20.1080.10">
    <property type="entry name" value="Glycerol uptake facilitator protein"/>
    <property type="match status" value="1"/>
</dbReference>
<evidence type="ECO:0000256" key="3">
    <source>
        <dbReference type="ARBA" id="ARBA00022692"/>
    </source>
</evidence>
<dbReference type="PANTHER" id="PTHR19139:SF199">
    <property type="entry name" value="MIP17260P"/>
    <property type="match status" value="1"/>
</dbReference>
<dbReference type="SUPFAM" id="SSF81338">
    <property type="entry name" value="Aquaporin-like"/>
    <property type="match status" value="1"/>
</dbReference>
<sequence>MCGEYVGTVPFLYFALSGCQVANTIKSSTGLTVADTGANPQQLQYLALSFGFSLAVNAWVVALQLCRGTFIAPIGIGLSLFVAELTGVYFTGGSLNPARSFGPAVVNRHFEGYHWIYWAGPILGAAVAAGFYKFIKILEYETANPDQDAQETHMIHQADYSQSPMSEKKIVETQSNDEDAYIFELPSKTRMASPAMATTDEAFHGLDGGMHADEVVVVGRPRHPRTVSRIV</sequence>
<evidence type="ECO:0000256" key="2">
    <source>
        <dbReference type="ARBA" id="ARBA00006175"/>
    </source>
</evidence>
<evidence type="ECO:0000313" key="9">
    <source>
        <dbReference type="Proteomes" id="UP000799428"/>
    </source>
</evidence>
<dbReference type="Proteomes" id="UP000799428">
    <property type="component" value="Unassembled WGS sequence"/>
</dbReference>
<evidence type="ECO:0000256" key="5">
    <source>
        <dbReference type="ARBA" id="ARBA00023136"/>
    </source>
</evidence>
<accession>A0A6G1KBR5</accession>
<feature type="transmembrane region" description="Helical" evidence="7">
    <location>
        <begin position="112"/>
        <end position="132"/>
    </location>
</feature>
<comment type="similarity">
    <text evidence="2 6">Belongs to the MIP/aquaporin (TC 1.A.8) family.</text>
</comment>
<dbReference type="PRINTS" id="PR00783">
    <property type="entry name" value="MINTRINSICP"/>
</dbReference>
<evidence type="ECO:0000256" key="4">
    <source>
        <dbReference type="ARBA" id="ARBA00022989"/>
    </source>
</evidence>